<dbReference type="PATRIC" id="fig|1121405.3.peg.1507"/>
<proteinExistence type="inferred from homology"/>
<evidence type="ECO:0000256" key="2">
    <source>
        <dbReference type="RuleBase" id="RU004429"/>
    </source>
</evidence>
<keyword evidence="2" id="KW-0520">NAD</keyword>
<dbReference type="Proteomes" id="UP000014977">
    <property type="component" value="Unassembled WGS sequence"/>
</dbReference>
<dbReference type="GO" id="GO:0008137">
    <property type="term" value="F:NADH dehydrogenase (ubiquinone) activity"/>
    <property type="evidence" value="ECO:0007669"/>
    <property type="project" value="UniProtKB-UniRule"/>
</dbReference>
<dbReference type="GO" id="GO:0048038">
    <property type="term" value="F:quinone binding"/>
    <property type="evidence" value="ECO:0007669"/>
    <property type="project" value="UniProtKB-UniRule"/>
</dbReference>
<feature type="transmembrane region" description="Helical" evidence="2">
    <location>
        <begin position="139"/>
        <end position="159"/>
    </location>
</feature>
<dbReference type="InterPro" id="IPR042106">
    <property type="entry name" value="Nuo/plastoQ_OxRdtase_6_NuoJ"/>
</dbReference>
<organism evidence="3 4">
    <name type="scientific">Desulfococcus multivorans DSM 2059</name>
    <dbReference type="NCBI Taxonomy" id="1121405"/>
    <lineage>
        <taxon>Bacteria</taxon>
        <taxon>Pseudomonadati</taxon>
        <taxon>Thermodesulfobacteriota</taxon>
        <taxon>Desulfobacteria</taxon>
        <taxon>Desulfobacterales</taxon>
        <taxon>Desulfococcaceae</taxon>
        <taxon>Desulfococcus</taxon>
    </lineage>
</organism>
<evidence type="ECO:0000313" key="4">
    <source>
        <dbReference type="Proteomes" id="UP000014977"/>
    </source>
</evidence>
<dbReference type="AlphaFoldDB" id="S7V4M2"/>
<evidence type="ECO:0000313" key="3">
    <source>
        <dbReference type="EMBL" id="EPR41554.1"/>
    </source>
</evidence>
<protein>
    <recommendedName>
        <fullName evidence="2">NADH-quinone oxidoreductase subunit J</fullName>
        <ecNumber evidence="2">7.1.1.-</ecNumber>
    </recommendedName>
</protein>
<evidence type="ECO:0000256" key="1">
    <source>
        <dbReference type="ARBA" id="ARBA00005698"/>
    </source>
</evidence>
<keyword evidence="2" id="KW-0472">Membrane</keyword>
<dbReference type="Pfam" id="PF00499">
    <property type="entry name" value="Oxidored_q3"/>
    <property type="match status" value="1"/>
</dbReference>
<feature type="transmembrane region" description="Helical" evidence="2">
    <location>
        <begin position="55"/>
        <end position="77"/>
    </location>
</feature>
<keyword evidence="2" id="KW-0874">Quinone</keyword>
<feature type="transmembrane region" description="Helical" evidence="2">
    <location>
        <begin position="31"/>
        <end position="49"/>
    </location>
</feature>
<keyword evidence="2" id="KW-0812">Transmembrane</keyword>
<dbReference type="Gene3D" id="1.20.120.1200">
    <property type="entry name" value="NADH-ubiquinone/plastoquinone oxidoreductase chain 6, subunit NuoJ"/>
    <property type="match status" value="1"/>
</dbReference>
<keyword evidence="2" id="KW-1003">Cell membrane</keyword>
<dbReference type="EC" id="7.1.1.-" evidence="2"/>
<dbReference type="InterPro" id="IPR001457">
    <property type="entry name" value="NADH_UbQ/plastoQ_OxRdtase_su6"/>
</dbReference>
<keyword evidence="3" id="KW-0830">Ubiquinone</keyword>
<dbReference type="PANTHER" id="PTHR33269">
    <property type="entry name" value="NADH-UBIQUINONE OXIDOREDUCTASE CHAIN 6"/>
    <property type="match status" value="1"/>
</dbReference>
<comment type="function">
    <text evidence="2">NDH-1 shuttles electrons from NADH, via FMN and iron-sulfur (Fe-S) centers, to quinones in the respiratory chain. Couples the redox reaction to proton translocation (for every two electrons transferred, four hydrogen ions are translocated across the cytoplasmic membrane), and thus conserves the redox energy in a proton gradient.</text>
</comment>
<dbReference type="eggNOG" id="COG0839">
    <property type="taxonomic scope" value="Bacteria"/>
</dbReference>
<keyword evidence="4" id="KW-1185">Reference proteome</keyword>
<dbReference type="RefSeq" id="WP_020876418.1">
    <property type="nucleotide sequence ID" value="NZ_ATHJ01000074.1"/>
</dbReference>
<comment type="subcellular location">
    <subcellularLocation>
        <location evidence="2">Cell membrane</location>
        <topology evidence="2">Multi-pass membrane protein</topology>
    </subcellularLocation>
</comment>
<feature type="transmembrane region" description="Helical" evidence="2">
    <location>
        <begin position="6"/>
        <end position="24"/>
    </location>
</feature>
<feature type="transmembrane region" description="Helical" evidence="2">
    <location>
        <begin position="89"/>
        <end position="110"/>
    </location>
</feature>
<dbReference type="PANTHER" id="PTHR33269:SF17">
    <property type="entry name" value="NADH-UBIQUINONE OXIDOREDUCTASE CHAIN 6"/>
    <property type="match status" value="1"/>
</dbReference>
<gene>
    <name evidence="3" type="ORF">dsmv_1987</name>
</gene>
<sequence length="175" mass="19322">MTIYSTLFYILAAVILASTAMAVSRRNLVHAVIYLVFSFFGSALLFYLFGAPLLAALEVIIYAGAIMILFLFIVMMLRMEGIEERLFPLRQWLPAMGVCFVYGLVLVLLITADTTGTAPMTAAAVDPSTFGQFLFQRHWLAVEIVSMLLLIALVGVLRLGKDAGKKPEREGEVRP</sequence>
<comment type="catalytic activity">
    <reaction evidence="2">
        <text>a quinone + NADH + 5 H(+)(in) = a quinol + NAD(+) + 4 H(+)(out)</text>
        <dbReference type="Rhea" id="RHEA:57888"/>
        <dbReference type="ChEBI" id="CHEBI:15378"/>
        <dbReference type="ChEBI" id="CHEBI:24646"/>
        <dbReference type="ChEBI" id="CHEBI:57540"/>
        <dbReference type="ChEBI" id="CHEBI:57945"/>
        <dbReference type="ChEBI" id="CHEBI:132124"/>
    </reaction>
</comment>
<dbReference type="STRING" id="897.B2D07_09035"/>
<name>S7V4M2_DESML</name>
<comment type="similarity">
    <text evidence="1 2">Belongs to the complex I subunit 6 family.</text>
</comment>
<dbReference type="GO" id="GO:0005886">
    <property type="term" value="C:plasma membrane"/>
    <property type="evidence" value="ECO:0007669"/>
    <property type="project" value="UniProtKB-SubCell"/>
</dbReference>
<accession>S7V4M2</accession>
<keyword evidence="2" id="KW-1133">Transmembrane helix</keyword>
<dbReference type="EMBL" id="ATHJ01000074">
    <property type="protein sequence ID" value="EPR41554.1"/>
    <property type="molecule type" value="Genomic_DNA"/>
</dbReference>
<comment type="caution">
    <text evidence="3">The sequence shown here is derived from an EMBL/GenBank/DDBJ whole genome shotgun (WGS) entry which is preliminary data.</text>
</comment>
<reference evidence="3 4" key="1">
    <citation type="journal article" date="2013" name="Genome Announc.">
        <title>Draft genome sequences for three mercury-methylating, sulfate-reducing bacteria.</title>
        <authorList>
            <person name="Brown S.D."/>
            <person name="Hurt R.A.Jr."/>
            <person name="Gilmour C.C."/>
            <person name="Elias D.A."/>
        </authorList>
    </citation>
    <scope>NUCLEOTIDE SEQUENCE [LARGE SCALE GENOMIC DNA]</scope>
    <source>
        <strain evidence="3 4">DSM 2059</strain>
    </source>
</reference>